<dbReference type="PhylomeDB" id="A0A0G4EUE5"/>
<organism evidence="9 10">
    <name type="scientific">Vitrella brassicaformis (strain CCMP3155)</name>
    <dbReference type="NCBI Taxonomy" id="1169540"/>
    <lineage>
        <taxon>Eukaryota</taxon>
        <taxon>Sar</taxon>
        <taxon>Alveolata</taxon>
        <taxon>Colpodellida</taxon>
        <taxon>Vitrellaceae</taxon>
        <taxon>Vitrella</taxon>
    </lineage>
</organism>
<dbReference type="OrthoDB" id="166803at2759"/>
<feature type="transmembrane region" description="Helical" evidence="7">
    <location>
        <begin position="102"/>
        <end position="122"/>
    </location>
</feature>
<dbReference type="AlphaFoldDB" id="A0A0G4EUE5"/>
<evidence type="ECO:0000256" key="2">
    <source>
        <dbReference type="ARBA" id="ARBA00022475"/>
    </source>
</evidence>
<evidence type="ECO:0000256" key="5">
    <source>
        <dbReference type="ARBA" id="ARBA00023136"/>
    </source>
</evidence>
<dbReference type="Proteomes" id="UP000041254">
    <property type="component" value="Unassembled WGS sequence"/>
</dbReference>
<evidence type="ECO:0000256" key="4">
    <source>
        <dbReference type="ARBA" id="ARBA00022989"/>
    </source>
</evidence>
<protein>
    <recommendedName>
        <fullName evidence="8">VTT domain-containing protein</fullName>
    </recommendedName>
</protein>
<keyword evidence="5 7" id="KW-0472">Membrane</keyword>
<dbReference type="InParanoid" id="A0A0G4EUE5"/>
<evidence type="ECO:0000256" key="7">
    <source>
        <dbReference type="SAM" id="Phobius"/>
    </source>
</evidence>
<keyword evidence="2" id="KW-1003">Cell membrane</keyword>
<feature type="domain" description="VTT" evidence="8">
    <location>
        <begin position="120"/>
        <end position="245"/>
    </location>
</feature>
<evidence type="ECO:0000256" key="6">
    <source>
        <dbReference type="SAM" id="MobiDB-lite"/>
    </source>
</evidence>
<feature type="region of interest" description="Disordered" evidence="6">
    <location>
        <begin position="320"/>
        <end position="345"/>
    </location>
</feature>
<gene>
    <name evidence="9" type="ORF">Vbra_8155</name>
</gene>
<proteinExistence type="predicted"/>
<feature type="transmembrane region" description="Helical" evidence="7">
    <location>
        <begin position="265"/>
        <end position="285"/>
    </location>
</feature>
<comment type="subcellular location">
    <subcellularLocation>
        <location evidence="1">Cell membrane</location>
        <topology evidence="1">Multi-pass membrane protein</topology>
    </subcellularLocation>
</comment>
<dbReference type="PANTHER" id="PTHR12677:SF59">
    <property type="entry name" value="GOLGI APPARATUS MEMBRANE PROTEIN TVP38-RELATED"/>
    <property type="match status" value="1"/>
</dbReference>
<dbReference type="STRING" id="1169540.A0A0G4EUE5"/>
<feature type="transmembrane region" description="Helical" evidence="7">
    <location>
        <begin position="226"/>
        <end position="245"/>
    </location>
</feature>
<feature type="transmembrane region" description="Helical" evidence="7">
    <location>
        <begin position="57"/>
        <end position="81"/>
    </location>
</feature>
<reference evidence="9 10" key="1">
    <citation type="submission" date="2014-11" db="EMBL/GenBank/DDBJ databases">
        <authorList>
            <person name="Zhu J."/>
            <person name="Qi W."/>
            <person name="Song R."/>
        </authorList>
    </citation>
    <scope>NUCLEOTIDE SEQUENCE [LARGE SCALE GENOMIC DNA]</scope>
</reference>
<dbReference type="InterPro" id="IPR032816">
    <property type="entry name" value="VTT_dom"/>
</dbReference>
<dbReference type="GO" id="GO:0005886">
    <property type="term" value="C:plasma membrane"/>
    <property type="evidence" value="ECO:0007669"/>
    <property type="project" value="UniProtKB-SubCell"/>
</dbReference>
<dbReference type="PANTHER" id="PTHR12677">
    <property type="entry name" value="GOLGI APPARATUS MEMBRANE PROTEIN TVP38-RELATED"/>
    <property type="match status" value="1"/>
</dbReference>
<dbReference type="InterPro" id="IPR015414">
    <property type="entry name" value="TMEM64"/>
</dbReference>
<evidence type="ECO:0000256" key="3">
    <source>
        <dbReference type="ARBA" id="ARBA00022692"/>
    </source>
</evidence>
<feature type="transmembrane region" description="Helical" evidence="7">
    <location>
        <begin position="142"/>
        <end position="169"/>
    </location>
</feature>
<keyword evidence="10" id="KW-1185">Reference proteome</keyword>
<evidence type="ECO:0000313" key="9">
    <source>
        <dbReference type="EMBL" id="CEM01710.1"/>
    </source>
</evidence>
<dbReference type="EMBL" id="CDMY01000308">
    <property type="protein sequence ID" value="CEM01710.1"/>
    <property type="molecule type" value="Genomic_DNA"/>
</dbReference>
<keyword evidence="4 7" id="KW-1133">Transmembrane helix</keyword>
<evidence type="ECO:0000256" key="1">
    <source>
        <dbReference type="ARBA" id="ARBA00004651"/>
    </source>
</evidence>
<name>A0A0G4EUE5_VITBC</name>
<evidence type="ECO:0000259" key="8">
    <source>
        <dbReference type="Pfam" id="PF09335"/>
    </source>
</evidence>
<evidence type="ECO:0000313" key="10">
    <source>
        <dbReference type="Proteomes" id="UP000041254"/>
    </source>
</evidence>
<dbReference type="OMA" id="EGWKLMC"/>
<dbReference type="Pfam" id="PF09335">
    <property type="entry name" value="VTT_dom"/>
    <property type="match status" value="1"/>
</dbReference>
<keyword evidence="3 7" id="KW-0812">Transmembrane</keyword>
<dbReference type="VEuPathDB" id="CryptoDB:Vbra_8155"/>
<accession>A0A0G4EUE5</accession>
<sequence length="345" mass="38229">MSSPTHSSPTRHKEEMASASSISAPCVGVDYYEDKRQVSGRHVGVPLGTAVRRESSWWPIMVALKVVLAAILMLCLLTVVFSSNIVEAWTEQFLLWVKRRRWMGALVFTLTYSFTTVFFVPAEALTIGGGYIFTRVFGGKGGFVVAFVLCFIGAYISMFICFVISRYLLYNFVHGLLARYRTFRAVNDGIKQAGIKVVALLRLAPVVPFTLLNYVLGTTSVSLKHYLIGSIFYSPILGVYIYVGSTMARISDASKSTGQFSHGPYFWVTIGVGCIVFVCAVVYIVNLTRQQLRLYDQPDTERLLPSGSDQPAIAIQEYGGPYTEPLSASRKEPAYPGQPDVKRQS</sequence>